<keyword evidence="2" id="KW-1185">Reference proteome</keyword>
<evidence type="ECO:0000259" key="1">
    <source>
        <dbReference type="Pfam" id="PF05678"/>
    </source>
</evidence>
<proteinExistence type="predicted"/>
<organism evidence="2 3">
    <name type="scientific">Camelina sativa</name>
    <name type="common">False flax</name>
    <name type="synonym">Myagrum sativum</name>
    <dbReference type="NCBI Taxonomy" id="90675"/>
    <lineage>
        <taxon>Eukaryota</taxon>
        <taxon>Viridiplantae</taxon>
        <taxon>Streptophyta</taxon>
        <taxon>Embryophyta</taxon>
        <taxon>Tracheophyta</taxon>
        <taxon>Spermatophyta</taxon>
        <taxon>Magnoliopsida</taxon>
        <taxon>eudicotyledons</taxon>
        <taxon>Gunneridae</taxon>
        <taxon>Pentapetalae</taxon>
        <taxon>rosids</taxon>
        <taxon>malvids</taxon>
        <taxon>Brassicales</taxon>
        <taxon>Brassicaceae</taxon>
        <taxon>Camelineae</taxon>
        <taxon>Camelina</taxon>
    </lineage>
</organism>
<reference evidence="3" key="2">
    <citation type="submission" date="2025-08" db="UniProtKB">
        <authorList>
            <consortium name="RefSeq"/>
        </authorList>
    </citation>
    <scope>IDENTIFICATION</scope>
    <source>
        <tissue evidence="3">Leaf</tissue>
    </source>
</reference>
<dbReference type="PANTHER" id="PTHR34777:SF1">
    <property type="entry name" value="VQ MOTIF-CONTAINING PROTEIN 10"/>
    <property type="match status" value="1"/>
</dbReference>
<name>A0ABM0SVQ2_CAMSA</name>
<evidence type="ECO:0000313" key="2">
    <source>
        <dbReference type="Proteomes" id="UP000694864"/>
    </source>
</evidence>
<protein>
    <submittedName>
        <fullName evidence="3">VQ motif-containing protein 10-like</fullName>
    </submittedName>
</protein>
<dbReference type="Pfam" id="PF05678">
    <property type="entry name" value="VQ"/>
    <property type="match status" value="1"/>
</dbReference>
<gene>
    <name evidence="3" type="primary">LOC104702628</name>
</gene>
<evidence type="ECO:0000313" key="3">
    <source>
        <dbReference type="RefSeq" id="XP_010416822.1"/>
    </source>
</evidence>
<dbReference type="InterPro" id="IPR039608">
    <property type="entry name" value="VQ_1/10"/>
</dbReference>
<dbReference type="Proteomes" id="UP000694864">
    <property type="component" value="Chromosome 7"/>
</dbReference>
<reference evidence="2" key="1">
    <citation type="journal article" date="2014" name="Nat. Commun.">
        <title>The emerging biofuel crop Camelina sativa retains a highly undifferentiated hexaploid genome structure.</title>
        <authorList>
            <person name="Kagale S."/>
            <person name="Koh C."/>
            <person name="Nixon J."/>
            <person name="Bollina V."/>
            <person name="Clarke W.E."/>
            <person name="Tuteja R."/>
            <person name="Spillane C."/>
            <person name="Robinson S.J."/>
            <person name="Links M.G."/>
            <person name="Clarke C."/>
            <person name="Higgins E.E."/>
            <person name="Huebert T."/>
            <person name="Sharpe A.G."/>
            <person name="Parkin I.A."/>
        </authorList>
    </citation>
    <scope>NUCLEOTIDE SEQUENCE [LARGE SCALE GENOMIC DNA]</scope>
    <source>
        <strain evidence="2">cv. DH55</strain>
    </source>
</reference>
<sequence>MSGRGKVKSEPMKVVFINTQYVETDARSFKTVVQELTGKDAIVAAGPFESPSSASDSRCYGGGSKIGEDTRQLYGGGGGGGGQVGSTTEFDRFFKEMPAMEELYKLWSEN</sequence>
<dbReference type="GeneID" id="104702628"/>
<dbReference type="PANTHER" id="PTHR34777">
    <property type="entry name" value="VQ MOTIF-CONTAINING PROTEIN 10"/>
    <property type="match status" value="1"/>
</dbReference>
<dbReference type="InterPro" id="IPR008889">
    <property type="entry name" value="VQ"/>
</dbReference>
<feature type="domain" description="VQ" evidence="1">
    <location>
        <begin position="17"/>
        <end position="41"/>
    </location>
</feature>
<accession>A0ABM0SVQ2</accession>
<dbReference type="RefSeq" id="XP_010416822.1">
    <property type="nucleotide sequence ID" value="XM_010418520.1"/>
</dbReference>